<dbReference type="EC" id="2.5.1.-" evidence="1"/>
<protein>
    <submittedName>
        <fullName evidence="1">4-hydroxybenzoate octaprenyltransferase</fullName>
        <ecNumber evidence="1">2.5.1.-</ecNumber>
    </submittedName>
</protein>
<organism evidence="1 2">
    <name type="scientific">Ehrlichia canis (strain Jake)</name>
    <dbReference type="NCBI Taxonomy" id="269484"/>
    <lineage>
        <taxon>Bacteria</taxon>
        <taxon>Pseudomonadati</taxon>
        <taxon>Pseudomonadota</taxon>
        <taxon>Alphaproteobacteria</taxon>
        <taxon>Rickettsiales</taxon>
        <taxon>Anaplasmataceae</taxon>
        <taxon>Ehrlichia</taxon>
    </lineage>
</organism>
<evidence type="ECO:0000313" key="1">
    <source>
        <dbReference type="EMBL" id="AAZ68615.1"/>
    </source>
</evidence>
<gene>
    <name evidence="1" type="ordered locus">Ecaj_0581</name>
</gene>
<dbReference type="Proteomes" id="UP000000435">
    <property type="component" value="Chromosome"/>
</dbReference>
<evidence type="ECO:0000313" key="2">
    <source>
        <dbReference type="Proteomes" id="UP000000435"/>
    </source>
</evidence>
<name>A0ACA6AVY7_EHRCJ</name>
<accession>A0ACA6AVY7</accession>
<reference evidence="2" key="1">
    <citation type="journal article" date="2006" name="J. Bacteriol.">
        <title>The genome of the obligately intracellular bacterium Ehrlichia canis reveals themes of complex membrane structure and immune evasion strategies.</title>
        <authorList>
            <person name="Mavromatis K."/>
            <person name="Doyle C.K."/>
            <person name="Lykidis A."/>
            <person name="Ivanova N."/>
            <person name="Francino M.P."/>
            <person name="Chain P."/>
            <person name="Shin M."/>
            <person name="Malfatti S."/>
            <person name="Larimer F."/>
            <person name="Copeland A."/>
            <person name="Detter J.C."/>
            <person name="Land M."/>
            <person name="Richardson P.M."/>
            <person name="Yu X.J."/>
            <person name="Walker D.H."/>
            <person name="McBride J.W."/>
            <person name="Kyrpides N.C."/>
        </authorList>
    </citation>
    <scope>NUCLEOTIDE SEQUENCE [LARGE SCALE GENOMIC DNA]</scope>
    <source>
        <strain evidence="2">Jake</strain>
    </source>
</reference>
<keyword evidence="1" id="KW-0808">Transferase</keyword>
<dbReference type="EMBL" id="CP000107">
    <property type="protein sequence ID" value="AAZ68615.1"/>
    <property type="molecule type" value="Genomic_DNA"/>
</dbReference>
<keyword evidence="2" id="KW-1185">Reference proteome</keyword>
<sequence length="292" mass="32861">MLCKLKYIVSNFGEYRLLLRLHSVEIIFLAMFPALASIALVSHSVLRACGYMILCVIGAFIMRPAGCIINDIFDRKIDSKVKRTRNRPLANGNLSVVQALKVLGVLLACACLLLACTNMYTVKLSIISMILIVLYPLSKRFFTWPQLLLGIVFNSGVLLGCTMTIGHLTLSAVLLYIGCVFWTIGYDTVYAAQDKEYDIELGLQSTAIKFGNDIRLWIGRLYIITITMWISAGIISMLHPIFYIAILIIGAIFYYQYKKSDFDNPEKCMYMFKVNVYVGLILFLGIVLGRVI</sequence>
<proteinExistence type="predicted"/>